<dbReference type="AlphaFoldDB" id="A0A0A9A346"/>
<sequence>MDKIRKLIMKKFEQYVHEGVSWYN</sequence>
<protein>
    <submittedName>
        <fullName evidence="1">Uncharacterized protein</fullName>
    </submittedName>
</protein>
<name>A0A0A9A346_ARUDO</name>
<evidence type="ECO:0000313" key="1">
    <source>
        <dbReference type="EMBL" id="JAD44378.1"/>
    </source>
</evidence>
<proteinExistence type="predicted"/>
<reference evidence="1" key="2">
    <citation type="journal article" date="2015" name="Data Brief">
        <title>Shoot transcriptome of the giant reed, Arundo donax.</title>
        <authorList>
            <person name="Barrero R.A."/>
            <person name="Guerrero F.D."/>
            <person name="Moolhuijzen P."/>
            <person name="Goolsby J.A."/>
            <person name="Tidwell J."/>
            <person name="Bellgard S.E."/>
            <person name="Bellgard M.I."/>
        </authorList>
    </citation>
    <scope>NUCLEOTIDE SEQUENCE</scope>
    <source>
        <tissue evidence="1">Shoot tissue taken approximately 20 cm above the soil surface</tissue>
    </source>
</reference>
<accession>A0A0A9A346</accession>
<organism evidence="1">
    <name type="scientific">Arundo donax</name>
    <name type="common">Giant reed</name>
    <name type="synonym">Donax arundinaceus</name>
    <dbReference type="NCBI Taxonomy" id="35708"/>
    <lineage>
        <taxon>Eukaryota</taxon>
        <taxon>Viridiplantae</taxon>
        <taxon>Streptophyta</taxon>
        <taxon>Embryophyta</taxon>
        <taxon>Tracheophyta</taxon>
        <taxon>Spermatophyta</taxon>
        <taxon>Magnoliopsida</taxon>
        <taxon>Liliopsida</taxon>
        <taxon>Poales</taxon>
        <taxon>Poaceae</taxon>
        <taxon>PACMAD clade</taxon>
        <taxon>Arundinoideae</taxon>
        <taxon>Arundineae</taxon>
        <taxon>Arundo</taxon>
    </lineage>
</organism>
<dbReference type="EMBL" id="GBRH01253517">
    <property type="protein sequence ID" value="JAD44378.1"/>
    <property type="molecule type" value="Transcribed_RNA"/>
</dbReference>
<reference evidence="1" key="1">
    <citation type="submission" date="2014-09" db="EMBL/GenBank/DDBJ databases">
        <authorList>
            <person name="Magalhaes I.L.F."/>
            <person name="Oliveira U."/>
            <person name="Santos F.R."/>
            <person name="Vidigal T.H.D.A."/>
            <person name="Brescovit A.D."/>
            <person name="Santos A.J."/>
        </authorList>
    </citation>
    <scope>NUCLEOTIDE SEQUENCE</scope>
    <source>
        <tissue evidence="1">Shoot tissue taken approximately 20 cm above the soil surface</tissue>
    </source>
</reference>